<evidence type="ECO:0000256" key="1">
    <source>
        <dbReference type="SAM" id="MobiDB-lite"/>
    </source>
</evidence>
<proteinExistence type="predicted"/>
<evidence type="ECO:0000313" key="2">
    <source>
        <dbReference type="EMBL" id="GIY00635.1"/>
    </source>
</evidence>
<feature type="region of interest" description="Disordered" evidence="1">
    <location>
        <begin position="1"/>
        <end position="45"/>
    </location>
</feature>
<reference evidence="2 3" key="1">
    <citation type="submission" date="2021-06" db="EMBL/GenBank/DDBJ databases">
        <title>Caerostris extrusa draft genome.</title>
        <authorList>
            <person name="Kono N."/>
            <person name="Arakawa K."/>
        </authorList>
    </citation>
    <scope>NUCLEOTIDE SEQUENCE [LARGE SCALE GENOMIC DNA]</scope>
</reference>
<dbReference type="AlphaFoldDB" id="A0AAV4PXY5"/>
<gene>
    <name evidence="2" type="ORF">CEXT_240181</name>
</gene>
<sequence>MGFSKGGEGGVRFGNGRGRKGGPARPPRRTQTNISLGAIPDGKEKGLRRGAVRPVWGTIFGGCTLRDLRTTHPHANWLAQRRCHVSGECSVVSLQVSGPFSSSVHL</sequence>
<feature type="compositionally biased region" description="Gly residues" evidence="1">
    <location>
        <begin position="1"/>
        <end position="16"/>
    </location>
</feature>
<comment type="caution">
    <text evidence="2">The sequence shown here is derived from an EMBL/GenBank/DDBJ whole genome shotgun (WGS) entry which is preliminary data.</text>
</comment>
<feature type="compositionally biased region" description="Basic residues" evidence="1">
    <location>
        <begin position="17"/>
        <end position="28"/>
    </location>
</feature>
<dbReference type="EMBL" id="BPLR01005209">
    <property type="protein sequence ID" value="GIY00635.1"/>
    <property type="molecule type" value="Genomic_DNA"/>
</dbReference>
<protein>
    <submittedName>
        <fullName evidence="2">Uncharacterized protein</fullName>
    </submittedName>
</protein>
<evidence type="ECO:0000313" key="3">
    <source>
        <dbReference type="Proteomes" id="UP001054945"/>
    </source>
</evidence>
<organism evidence="2 3">
    <name type="scientific">Caerostris extrusa</name>
    <name type="common">Bark spider</name>
    <name type="synonym">Caerostris bankana</name>
    <dbReference type="NCBI Taxonomy" id="172846"/>
    <lineage>
        <taxon>Eukaryota</taxon>
        <taxon>Metazoa</taxon>
        <taxon>Ecdysozoa</taxon>
        <taxon>Arthropoda</taxon>
        <taxon>Chelicerata</taxon>
        <taxon>Arachnida</taxon>
        <taxon>Araneae</taxon>
        <taxon>Araneomorphae</taxon>
        <taxon>Entelegynae</taxon>
        <taxon>Araneoidea</taxon>
        <taxon>Araneidae</taxon>
        <taxon>Caerostris</taxon>
    </lineage>
</organism>
<dbReference type="Proteomes" id="UP001054945">
    <property type="component" value="Unassembled WGS sequence"/>
</dbReference>
<keyword evidence="3" id="KW-1185">Reference proteome</keyword>
<name>A0AAV4PXY5_CAEEX</name>
<accession>A0AAV4PXY5</accession>